<comment type="caution">
    <text evidence="2">The sequence shown here is derived from an EMBL/GenBank/DDBJ whole genome shotgun (WGS) entry which is preliminary data.</text>
</comment>
<sequence>MIASYNSAILIDPPPWHGTIGEKKSKRTAGRRATEEESAWSGGNENVEMECKTAKWHEQIRDMVRECESKKMVRVDPISSPVNHSSYVYFPVPTHSYTFHKHYTCSEESSVSCIDHVPGTGRQTLQIEYVGWVPLRSFIFKVDRKLWIKHEVS</sequence>
<protein>
    <submittedName>
        <fullName evidence="2">Uncharacterized protein</fullName>
    </submittedName>
</protein>
<gene>
    <name evidence="2" type="ORF">E1301_Tti008187</name>
</gene>
<dbReference type="EMBL" id="SOYY01000006">
    <property type="protein sequence ID" value="KAA0720186.1"/>
    <property type="molecule type" value="Genomic_DNA"/>
</dbReference>
<evidence type="ECO:0000313" key="2">
    <source>
        <dbReference type="EMBL" id="KAA0720186.1"/>
    </source>
</evidence>
<evidence type="ECO:0000256" key="1">
    <source>
        <dbReference type="SAM" id="MobiDB-lite"/>
    </source>
</evidence>
<reference evidence="2 3" key="1">
    <citation type="journal article" date="2019" name="Mol. Ecol. Resour.">
        <title>Chromosome-level genome assembly of Triplophysa tibetana, a fish adapted to the harsh high-altitude environment of the Tibetan Plateau.</title>
        <authorList>
            <person name="Yang X."/>
            <person name="Liu H."/>
            <person name="Ma Z."/>
            <person name="Zou Y."/>
            <person name="Zou M."/>
            <person name="Mao Y."/>
            <person name="Li X."/>
            <person name="Wang H."/>
            <person name="Chen T."/>
            <person name="Wang W."/>
            <person name="Yang R."/>
        </authorList>
    </citation>
    <scope>NUCLEOTIDE SEQUENCE [LARGE SCALE GENOMIC DNA]</scope>
    <source>
        <strain evidence="2">TTIB1903HZAU</strain>
        <tissue evidence="2">Muscle</tissue>
    </source>
</reference>
<proteinExistence type="predicted"/>
<dbReference type="Proteomes" id="UP000324632">
    <property type="component" value="Chromosome 6"/>
</dbReference>
<feature type="region of interest" description="Disordered" evidence="1">
    <location>
        <begin position="16"/>
        <end position="45"/>
    </location>
</feature>
<accession>A0A5A9PGX1</accession>
<dbReference type="AlphaFoldDB" id="A0A5A9PGX1"/>
<organism evidence="2 3">
    <name type="scientific">Triplophysa tibetana</name>
    <dbReference type="NCBI Taxonomy" id="1572043"/>
    <lineage>
        <taxon>Eukaryota</taxon>
        <taxon>Metazoa</taxon>
        <taxon>Chordata</taxon>
        <taxon>Craniata</taxon>
        <taxon>Vertebrata</taxon>
        <taxon>Euteleostomi</taxon>
        <taxon>Actinopterygii</taxon>
        <taxon>Neopterygii</taxon>
        <taxon>Teleostei</taxon>
        <taxon>Ostariophysi</taxon>
        <taxon>Cypriniformes</taxon>
        <taxon>Nemacheilidae</taxon>
        <taxon>Triplophysa</taxon>
    </lineage>
</organism>
<keyword evidence="3" id="KW-1185">Reference proteome</keyword>
<name>A0A5A9PGX1_9TELE</name>
<evidence type="ECO:0000313" key="3">
    <source>
        <dbReference type="Proteomes" id="UP000324632"/>
    </source>
</evidence>